<gene>
    <name evidence="3" type="ORF">OS493_003945</name>
</gene>
<evidence type="ECO:0000313" key="4">
    <source>
        <dbReference type="Proteomes" id="UP001163046"/>
    </source>
</evidence>
<feature type="transmembrane region" description="Helical" evidence="2">
    <location>
        <begin position="36"/>
        <end position="59"/>
    </location>
</feature>
<accession>A0A9X0D616</accession>
<name>A0A9X0D616_9CNID</name>
<organism evidence="3 4">
    <name type="scientific">Desmophyllum pertusum</name>
    <dbReference type="NCBI Taxonomy" id="174260"/>
    <lineage>
        <taxon>Eukaryota</taxon>
        <taxon>Metazoa</taxon>
        <taxon>Cnidaria</taxon>
        <taxon>Anthozoa</taxon>
        <taxon>Hexacorallia</taxon>
        <taxon>Scleractinia</taxon>
        <taxon>Caryophylliina</taxon>
        <taxon>Caryophylliidae</taxon>
        <taxon>Desmophyllum</taxon>
    </lineage>
</organism>
<dbReference type="AlphaFoldDB" id="A0A9X0D616"/>
<evidence type="ECO:0000256" key="2">
    <source>
        <dbReference type="SAM" id="Phobius"/>
    </source>
</evidence>
<dbReference type="NCBIfam" id="TIGR01571">
    <property type="entry name" value="A_thal_Cys_rich"/>
    <property type="match status" value="1"/>
</dbReference>
<dbReference type="OrthoDB" id="5946211at2759"/>
<keyword evidence="2" id="KW-0812">Transmembrane</keyword>
<dbReference type="PANTHER" id="PTHR15907">
    <property type="entry name" value="DUF614 FAMILY PROTEIN-RELATED"/>
    <property type="match status" value="1"/>
</dbReference>
<evidence type="ECO:0000313" key="3">
    <source>
        <dbReference type="EMBL" id="KAJ7386983.1"/>
    </source>
</evidence>
<dbReference type="Pfam" id="PF04749">
    <property type="entry name" value="PLAC8"/>
    <property type="match status" value="1"/>
</dbReference>
<comment type="similarity">
    <text evidence="1">Belongs to the cornifelin family.</text>
</comment>
<dbReference type="EMBL" id="MU825874">
    <property type="protein sequence ID" value="KAJ7386983.1"/>
    <property type="molecule type" value="Genomic_DNA"/>
</dbReference>
<reference evidence="3" key="1">
    <citation type="submission" date="2023-01" db="EMBL/GenBank/DDBJ databases">
        <title>Genome assembly of the deep-sea coral Lophelia pertusa.</title>
        <authorList>
            <person name="Herrera S."/>
            <person name="Cordes E."/>
        </authorList>
    </citation>
    <scope>NUCLEOTIDE SEQUENCE</scope>
    <source>
        <strain evidence="3">USNM1676648</strain>
        <tissue evidence="3">Polyp</tissue>
    </source>
</reference>
<keyword evidence="2" id="KW-1133">Transmembrane helix</keyword>
<dbReference type="Proteomes" id="UP001163046">
    <property type="component" value="Unassembled WGS sequence"/>
</dbReference>
<keyword evidence="4" id="KW-1185">Reference proteome</keyword>
<comment type="caution">
    <text evidence="3">The sequence shown here is derived from an EMBL/GenBank/DDBJ whole genome shotgun (WGS) entry which is preliminary data.</text>
</comment>
<keyword evidence="2" id="KW-0472">Membrane</keyword>
<protein>
    <submittedName>
        <fullName evidence="3">Uncharacterized protein</fullName>
    </submittedName>
</protein>
<sequence length="109" mass="11709">MAKEWSHGLFGCFDDCGTCLVTYFCHCYTAGKNAEAVGDSCMLCGLATFVPFANIFFMAQIRSKIREQKGIDGTFINDLLATCCCPLCMLVQSAQEVKGGPGGMAIARS</sequence>
<dbReference type="InterPro" id="IPR006461">
    <property type="entry name" value="PLAC_motif_containing"/>
</dbReference>
<proteinExistence type="inferred from homology"/>
<evidence type="ECO:0000256" key="1">
    <source>
        <dbReference type="ARBA" id="ARBA00009024"/>
    </source>
</evidence>